<dbReference type="SUPFAM" id="SSF56954">
    <property type="entry name" value="Outer membrane efflux proteins (OEP)"/>
    <property type="match status" value="1"/>
</dbReference>
<dbReference type="Pfam" id="PF02321">
    <property type="entry name" value="OEP"/>
    <property type="match status" value="2"/>
</dbReference>
<keyword evidence="7" id="KW-0998">Cell outer membrane</keyword>
<gene>
    <name evidence="10" type="ORF">ACERLL_09915</name>
</gene>
<proteinExistence type="inferred from homology"/>
<keyword evidence="4" id="KW-1134">Transmembrane beta strand</keyword>
<evidence type="ECO:0000256" key="8">
    <source>
        <dbReference type="SAM" id="Coils"/>
    </source>
</evidence>
<accession>A0ABV4TX25</accession>
<sequence>MGNVSGKARTRGLLLGMAAVLAAPPVQAADLLDLYRTAEQVSPNLEQAQRQRLIANYQEDQAQAGFFPSLTGQASRSWNEETQVIAGSPQSSGTTDYTQDQYSLTLSQPLFMGGRTWLSVDIAQLGQRQAEAQLSATRQDLMVQVAEAYFAVLNAQDDVNLAQREVRRVKEHLERAQAQFDVGTGDITGVREAQARRDQAQTRLIRARNTLQTARQRLRRLIRKRPPALEEVEEVELGAPDPSSPEAWVDRALGEHPELVRLRKQLNIDRKNVDLARRQRWPEISAQAQYSKVEGGSFFTSDEVHSATLQMDWPIYQGGRVSATTNIRQEQASQTRLQLDDQQEQVRVQTTQAFYDWESAMQEVRSLRAQVRSAKTQLEAIQTGFEVGRRTSIDVLDAQQEYFDALRNLSQARNQYLLSRLQLKSAAGVLTMADLQTVNRQLN</sequence>
<dbReference type="EMBL" id="JBGUAW010000006">
    <property type="protein sequence ID" value="MFA9461139.1"/>
    <property type="molecule type" value="Genomic_DNA"/>
</dbReference>
<comment type="caution">
    <text evidence="10">The sequence shown here is derived from an EMBL/GenBank/DDBJ whole genome shotgun (WGS) entry which is preliminary data.</text>
</comment>
<keyword evidence="9" id="KW-0732">Signal</keyword>
<evidence type="ECO:0000256" key="1">
    <source>
        <dbReference type="ARBA" id="ARBA00004442"/>
    </source>
</evidence>
<feature type="signal peptide" evidence="9">
    <location>
        <begin position="1"/>
        <end position="28"/>
    </location>
</feature>
<keyword evidence="11" id="KW-1185">Reference proteome</keyword>
<reference evidence="10 11" key="1">
    <citation type="submission" date="2024-08" db="EMBL/GenBank/DDBJ databases">
        <title>Whole-genome sequencing of halo(alkali)philic microorganisms from hypersaline lakes.</title>
        <authorList>
            <person name="Sorokin D.Y."/>
            <person name="Merkel A.Y."/>
            <person name="Messina E."/>
            <person name="Yakimov M."/>
        </authorList>
    </citation>
    <scope>NUCLEOTIDE SEQUENCE [LARGE SCALE GENOMIC DNA]</scope>
    <source>
        <strain evidence="10 11">Cl-TMA</strain>
    </source>
</reference>
<dbReference type="Proteomes" id="UP001575181">
    <property type="component" value="Unassembled WGS sequence"/>
</dbReference>
<dbReference type="PANTHER" id="PTHR30026">
    <property type="entry name" value="OUTER MEMBRANE PROTEIN TOLC"/>
    <property type="match status" value="1"/>
</dbReference>
<evidence type="ECO:0000256" key="3">
    <source>
        <dbReference type="ARBA" id="ARBA00022448"/>
    </source>
</evidence>
<dbReference type="InterPro" id="IPR051906">
    <property type="entry name" value="TolC-like"/>
</dbReference>
<dbReference type="Gene3D" id="1.20.1600.10">
    <property type="entry name" value="Outer membrane efflux proteins (OEP)"/>
    <property type="match status" value="1"/>
</dbReference>
<keyword evidence="3" id="KW-0813">Transport</keyword>
<dbReference type="InterPro" id="IPR010130">
    <property type="entry name" value="T1SS_OMP_TolC"/>
</dbReference>
<evidence type="ECO:0000256" key="4">
    <source>
        <dbReference type="ARBA" id="ARBA00022452"/>
    </source>
</evidence>
<keyword evidence="6" id="KW-0472">Membrane</keyword>
<dbReference type="NCBIfam" id="TIGR01844">
    <property type="entry name" value="type_I_sec_TolC"/>
    <property type="match status" value="1"/>
</dbReference>
<name>A0ABV4TX25_9GAMM</name>
<evidence type="ECO:0000256" key="2">
    <source>
        <dbReference type="ARBA" id="ARBA00007613"/>
    </source>
</evidence>
<dbReference type="InterPro" id="IPR003423">
    <property type="entry name" value="OMP_efflux"/>
</dbReference>
<keyword evidence="5" id="KW-0812">Transmembrane</keyword>
<evidence type="ECO:0000313" key="11">
    <source>
        <dbReference type="Proteomes" id="UP001575181"/>
    </source>
</evidence>
<evidence type="ECO:0000313" key="10">
    <source>
        <dbReference type="EMBL" id="MFA9461139.1"/>
    </source>
</evidence>
<keyword evidence="8" id="KW-0175">Coiled coil</keyword>
<evidence type="ECO:0000256" key="9">
    <source>
        <dbReference type="SAM" id="SignalP"/>
    </source>
</evidence>
<protein>
    <submittedName>
        <fullName evidence="10">TolC family outer membrane protein</fullName>
    </submittedName>
</protein>
<feature type="coiled-coil region" evidence="8">
    <location>
        <begin position="152"/>
        <end position="224"/>
    </location>
</feature>
<dbReference type="RefSeq" id="WP_373655925.1">
    <property type="nucleotide sequence ID" value="NZ_JBGUAW010000006.1"/>
</dbReference>
<dbReference type="PANTHER" id="PTHR30026:SF20">
    <property type="entry name" value="OUTER MEMBRANE PROTEIN TOLC"/>
    <property type="match status" value="1"/>
</dbReference>
<organism evidence="10 11">
    <name type="scientific">Thiohalorhabdus methylotrophus</name>
    <dbReference type="NCBI Taxonomy" id="3242694"/>
    <lineage>
        <taxon>Bacteria</taxon>
        <taxon>Pseudomonadati</taxon>
        <taxon>Pseudomonadota</taxon>
        <taxon>Gammaproteobacteria</taxon>
        <taxon>Thiohalorhabdales</taxon>
        <taxon>Thiohalorhabdaceae</taxon>
        <taxon>Thiohalorhabdus</taxon>
    </lineage>
</organism>
<evidence type="ECO:0000256" key="6">
    <source>
        <dbReference type="ARBA" id="ARBA00023136"/>
    </source>
</evidence>
<evidence type="ECO:0000256" key="7">
    <source>
        <dbReference type="ARBA" id="ARBA00023237"/>
    </source>
</evidence>
<feature type="chain" id="PRO_5045808257" evidence="9">
    <location>
        <begin position="29"/>
        <end position="443"/>
    </location>
</feature>
<evidence type="ECO:0000256" key="5">
    <source>
        <dbReference type="ARBA" id="ARBA00022692"/>
    </source>
</evidence>
<comment type="subcellular location">
    <subcellularLocation>
        <location evidence="1">Cell outer membrane</location>
    </subcellularLocation>
</comment>
<comment type="similarity">
    <text evidence="2">Belongs to the outer membrane factor (OMF) (TC 1.B.17) family.</text>
</comment>